<name>W2JHJ1_PHYNI</name>
<organism evidence="1 2">
    <name type="scientific">Phytophthora nicotianae</name>
    <name type="common">Potato buckeye rot agent</name>
    <name type="synonym">Phytophthora parasitica</name>
    <dbReference type="NCBI Taxonomy" id="4792"/>
    <lineage>
        <taxon>Eukaryota</taxon>
        <taxon>Sar</taxon>
        <taxon>Stramenopiles</taxon>
        <taxon>Oomycota</taxon>
        <taxon>Peronosporomycetes</taxon>
        <taxon>Peronosporales</taxon>
        <taxon>Peronosporaceae</taxon>
        <taxon>Phytophthora</taxon>
    </lineage>
</organism>
<evidence type="ECO:0000313" key="2">
    <source>
        <dbReference type="Proteomes" id="UP000053864"/>
    </source>
</evidence>
<dbReference type="EMBL" id="KI671845">
    <property type="protein sequence ID" value="ETL45058.1"/>
    <property type="molecule type" value="Genomic_DNA"/>
</dbReference>
<gene>
    <name evidence="1" type="ORF">L916_04771</name>
</gene>
<protein>
    <submittedName>
        <fullName evidence="1">Uncharacterized protein</fullName>
    </submittedName>
</protein>
<sequence>MTKRYGDSFAVFTLYESRWNSIQACFASLLRIRGALEDIAFSYRGSPDLTDKIQILGDVEFWTKFETAEKIVRPLCTASFRLHRDENTVTDV</sequence>
<feature type="non-terminal residue" evidence="1">
    <location>
        <position position="1"/>
    </location>
</feature>
<reference evidence="1 2" key="1">
    <citation type="submission" date="2013-11" db="EMBL/GenBank/DDBJ databases">
        <title>The Genome Sequence of Phytophthora parasitica CJ05E6.</title>
        <authorList>
            <consortium name="The Broad Institute Genomics Platform"/>
            <person name="Russ C."/>
            <person name="Tyler B."/>
            <person name="Panabieres F."/>
            <person name="Shan W."/>
            <person name="Tripathy S."/>
            <person name="Grunwald N."/>
            <person name="Machado M."/>
            <person name="Johnson C.S."/>
            <person name="Arredondo F."/>
            <person name="Hong C."/>
            <person name="Coffey M."/>
            <person name="Young S.K."/>
            <person name="Zeng Q."/>
            <person name="Gargeya S."/>
            <person name="Fitzgerald M."/>
            <person name="Abouelleil A."/>
            <person name="Alvarado L."/>
            <person name="Chapman S.B."/>
            <person name="Gainer-Dewar J."/>
            <person name="Goldberg J."/>
            <person name="Griggs A."/>
            <person name="Gujja S."/>
            <person name="Hansen M."/>
            <person name="Howarth C."/>
            <person name="Imamovic A."/>
            <person name="Ireland A."/>
            <person name="Larimer J."/>
            <person name="McCowan C."/>
            <person name="Murphy C."/>
            <person name="Pearson M."/>
            <person name="Poon T.W."/>
            <person name="Priest M."/>
            <person name="Roberts A."/>
            <person name="Saif S."/>
            <person name="Shea T."/>
            <person name="Sykes S."/>
            <person name="Wortman J."/>
            <person name="Nusbaum C."/>
            <person name="Birren B."/>
        </authorList>
    </citation>
    <scope>NUCLEOTIDE SEQUENCE [LARGE SCALE GENOMIC DNA]</scope>
    <source>
        <strain evidence="1 2">CJ05E6</strain>
    </source>
</reference>
<feature type="non-terminal residue" evidence="1">
    <location>
        <position position="92"/>
    </location>
</feature>
<proteinExistence type="predicted"/>
<dbReference type="Proteomes" id="UP000053864">
    <property type="component" value="Unassembled WGS sequence"/>
</dbReference>
<dbReference type="AlphaFoldDB" id="W2JHJ1"/>
<evidence type="ECO:0000313" key="1">
    <source>
        <dbReference type="EMBL" id="ETL45058.1"/>
    </source>
</evidence>
<accession>W2JHJ1</accession>